<sequence>MAILGQFESFYRVHRRFDVQFESRTSNTRSIETRASSQLNFNPSGTHDIFFPLLKTKLAKLHANDHHRGSIMSREPLTLPQNSIRRLRGDIRPDLCQTGQTFRTCSIFRDLCRAVRVDSITLGLNDHYSHLWGLNEFSKLLAGFVNRVIYRDCCLSMREMIRNETGKLVEPDVGHETTRFSPRRNGRVSLRLVQVARGFLSPF</sequence>
<dbReference type="EMBL" id="PGOL01001146">
    <property type="protein sequence ID" value="PKI60605.1"/>
    <property type="molecule type" value="Genomic_DNA"/>
</dbReference>
<organism evidence="1 2">
    <name type="scientific">Punica granatum</name>
    <name type="common">Pomegranate</name>
    <dbReference type="NCBI Taxonomy" id="22663"/>
    <lineage>
        <taxon>Eukaryota</taxon>
        <taxon>Viridiplantae</taxon>
        <taxon>Streptophyta</taxon>
        <taxon>Embryophyta</taxon>
        <taxon>Tracheophyta</taxon>
        <taxon>Spermatophyta</taxon>
        <taxon>Magnoliopsida</taxon>
        <taxon>eudicotyledons</taxon>
        <taxon>Gunneridae</taxon>
        <taxon>Pentapetalae</taxon>
        <taxon>rosids</taxon>
        <taxon>malvids</taxon>
        <taxon>Myrtales</taxon>
        <taxon>Lythraceae</taxon>
        <taxon>Punica</taxon>
    </lineage>
</organism>
<gene>
    <name evidence="1" type="ORF">CRG98_019081</name>
</gene>
<name>A0A2I0JWF0_PUNGR</name>
<accession>A0A2I0JWF0</accession>
<comment type="caution">
    <text evidence="1">The sequence shown here is derived from an EMBL/GenBank/DDBJ whole genome shotgun (WGS) entry which is preliminary data.</text>
</comment>
<evidence type="ECO:0000313" key="2">
    <source>
        <dbReference type="Proteomes" id="UP000233551"/>
    </source>
</evidence>
<keyword evidence="2" id="KW-1185">Reference proteome</keyword>
<protein>
    <submittedName>
        <fullName evidence="1">Uncharacterized protein</fullName>
    </submittedName>
</protein>
<dbReference type="Proteomes" id="UP000233551">
    <property type="component" value="Unassembled WGS sequence"/>
</dbReference>
<reference evidence="1 2" key="1">
    <citation type="submission" date="2017-11" db="EMBL/GenBank/DDBJ databases">
        <title>De-novo sequencing of pomegranate (Punica granatum L.) genome.</title>
        <authorList>
            <person name="Akparov Z."/>
            <person name="Amiraslanov A."/>
            <person name="Hajiyeva S."/>
            <person name="Abbasov M."/>
            <person name="Kaur K."/>
            <person name="Hamwieh A."/>
            <person name="Solovyev V."/>
            <person name="Salamov A."/>
            <person name="Braich B."/>
            <person name="Kosarev P."/>
            <person name="Mahmoud A."/>
            <person name="Hajiyev E."/>
            <person name="Babayeva S."/>
            <person name="Izzatullayeva V."/>
            <person name="Mammadov A."/>
            <person name="Mammadov A."/>
            <person name="Sharifova S."/>
            <person name="Ojaghi J."/>
            <person name="Eynullazada K."/>
            <person name="Bayramov B."/>
            <person name="Abdulazimova A."/>
            <person name="Shahmuradov I."/>
        </authorList>
    </citation>
    <scope>NUCLEOTIDE SEQUENCE [LARGE SCALE GENOMIC DNA]</scope>
    <source>
        <strain evidence="2">cv. AG2017</strain>
        <tissue evidence="1">Leaf</tissue>
    </source>
</reference>
<proteinExistence type="predicted"/>
<evidence type="ECO:0000313" key="1">
    <source>
        <dbReference type="EMBL" id="PKI60605.1"/>
    </source>
</evidence>
<dbReference type="AlphaFoldDB" id="A0A2I0JWF0"/>